<dbReference type="GO" id="GO:0009881">
    <property type="term" value="F:photoreceptor activity"/>
    <property type="evidence" value="ECO:0007669"/>
    <property type="project" value="UniProtKB-KW"/>
</dbReference>
<dbReference type="PROSITE" id="PS50262">
    <property type="entry name" value="G_PROTEIN_RECEP_F1_2"/>
    <property type="match status" value="1"/>
</dbReference>
<keyword evidence="10" id="KW-1015">Disulfide bond</keyword>
<proteinExistence type="inferred from homology"/>
<keyword evidence="13" id="KW-0844">Vision</keyword>
<dbReference type="GO" id="GO:0004930">
    <property type="term" value="F:G protein-coupled receptor activity"/>
    <property type="evidence" value="ECO:0007669"/>
    <property type="project" value="UniProtKB-KW"/>
</dbReference>
<feature type="compositionally biased region" description="Basic and acidic residues" evidence="15">
    <location>
        <begin position="453"/>
        <end position="462"/>
    </location>
</feature>
<comment type="caution">
    <text evidence="17">The sequence shown here is derived from an EMBL/GenBank/DDBJ whole genome shotgun (WGS) entry which is preliminary data.</text>
</comment>
<evidence type="ECO:0000256" key="4">
    <source>
        <dbReference type="ARBA" id="ARBA00022692"/>
    </source>
</evidence>
<evidence type="ECO:0000256" key="6">
    <source>
        <dbReference type="ARBA" id="ARBA00022989"/>
    </source>
</evidence>
<feature type="transmembrane region" description="Helical" evidence="14">
    <location>
        <begin position="165"/>
        <end position="186"/>
    </location>
</feature>
<protein>
    <submittedName>
        <fullName evidence="17">Rhodopsin, GQ-coupled</fullName>
    </submittedName>
</protein>
<dbReference type="InterPro" id="IPR001760">
    <property type="entry name" value="Opsin"/>
</dbReference>
<dbReference type="InterPro" id="IPR050125">
    <property type="entry name" value="GPCR_opsins"/>
</dbReference>
<keyword evidence="4 14" id="KW-0812">Transmembrane</keyword>
<name>A0A8X6TXE2_NEPPI</name>
<keyword evidence="5 14" id="KW-0681">Retinal protein</keyword>
<dbReference type="Pfam" id="PF00001">
    <property type="entry name" value="7tm_1"/>
    <property type="match status" value="1"/>
</dbReference>
<dbReference type="InterPro" id="IPR027430">
    <property type="entry name" value="Retinal_BS"/>
</dbReference>
<reference evidence="17" key="1">
    <citation type="submission" date="2020-08" db="EMBL/GenBank/DDBJ databases">
        <title>Multicomponent nature underlies the extraordinary mechanical properties of spider dragline silk.</title>
        <authorList>
            <person name="Kono N."/>
            <person name="Nakamura H."/>
            <person name="Mori M."/>
            <person name="Yoshida Y."/>
            <person name="Ohtoshi R."/>
            <person name="Malay A.D."/>
            <person name="Moran D.A.P."/>
            <person name="Tomita M."/>
            <person name="Numata K."/>
            <person name="Arakawa K."/>
        </authorList>
    </citation>
    <scope>NUCLEOTIDE SEQUENCE</scope>
</reference>
<keyword evidence="3 14" id="KW-0716">Sensory transduction</keyword>
<keyword evidence="9 14" id="KW-0472">Membrane</keyword>
<dbReference type="SUPFAM" id="SSF81321">
    <property type="entry name" value="Family A G protein-coupled receptor-like"/>
    <property type="match status" value="1"/>
</dbReference>
<dbReference type="PANTHER" id="PTHR24240">
    <property type="entry name" value="OPSIN"/>
    <property type="match status" value="1"/>
</dbReference>
<evidence type="ECO:0000256" key="9">
    <source>
        <dbReference type="ARBA" id="ARBA00023136"/>
    </source>
</evidence>
<evidence type="ECO:0000313" key="17">
    <source>
        <dbReference type="EMBL" id="GFT56720.1"/>
    </source>
</evidence>
<dbReference type="Gene3D" id="1.20.1070.10">
    <property type="entry name" value="Rhodopsin 7-helix transmembrane proteins"/>
    <property type="match status" value="1"/>
</dbReference>
<dbReference type="EMBL" id="BMAW01066861">
    <property type="protein sequence ID" value="GFT56720.1"/>
    <property type="molecule type" value="Genomic_DNA"/>
</dbReference>
<feature type="transmembrane region" description="Helical" evidence="14">
    <location>
        <begin position="43"/>
        <end position="66"/>
    </location>
</feature>
<feature type="transmembrane region" description="Helical" evidence="14">
    <location>
        <begin position="78"/>
        <end position="96"/>
    </location>
</feature>
<keyword evidence="8 14" id="KW-0297">G-protein coupled receptor</keyword>
<evidence type="ECO:0000256" key="15">
    <source>
        <dbReference type="SAM" id="MobiDB-lite"/>
    </source>
</evidence>
<evidence type="ECO:0000256" key="13">
    <source>
        <dbReference type="ARBA" id="ARBA00023305"/>
    </source>
</evidence>
<feature type="domain" description="G-protein coupled receptors family 1 profile" evidence="16">
    <location>
        <begin position="58"/>
        <end position="317"/>
    </location>
</feature>
<evidence type="ECO:0000256" key="5">
    <source>
        <dbReference type="ARBA" id="ARBA00022925"/>
    </source>
</evidence>
<evidence type="ECO:0000256" key="7">
    <source>
        <dbReference type="ARBA" id="ARBA00022991"/>
    </source>
</evidence>
<comment type="caution">
    <text evidence="14">Lacks conserved residue(s) required for the propagation of feature annotation.</text>
</comment>
<gene>
    <name evidence="17" type="primary">SCOP1</name>
    <name evidence="17" type="ORF">NPIL_92471</name>
</gene>
<comment type="similarity">
    <text evidence="14">Belongs to the G-protein coupled receptor 1 family. Opsin subfamily.</text>
</comment>
<feature type="transmembrane region" description="Helical" evidence="14">
    <location>
        <begin position="265"/>
        <end position="288"/>
    </location>
</feature>
<keyword evidence="11 14" id="KW-0675">Receptor</keyword>
<dbReference type="InterPro" id="IPR017452">
    <property type="entry name" value="GPCR_Rhodpsn_7TM"/>
</dbReference>
<dbReference type="GO" id="GO:0007601">
    <property type="term" value="P:visual perception"/>
    <property type="evidence" value="ECO:0007669"/>
    <property type="project" value="UniProtKB-KW"/>
</dbReference>
<evidence type="ECO:0000256" key="2">
    <source>
        <dbReference type="ARBA" id="ARBA00022543"/>
    </source>
</evidence>
<keyword evidence="12 14" id="KW-0807">Transducer</keyword>
<evidence type="ECO:0000256" key="14">
    <source>
        <dbReference type="RuleBase" id="RU004951"/>
    </source>
</evidence>
<feature type="transmembrane region" description="Helical" evidence="14">
    <location>
        <begin position="116"/>
        <end position="136"/>
    </location>
</feature>
<keyword evidence="7 14" id="KW-0157">Chromophore</keyword>
<dbReference type="AlphaFoldDB" id="A0A8X6TXE2"/>
<dbReference type="PRINTS" id="PR00237">
    <property type="entry name" value="GPCRRHODOPSN"/>
</dbReference>
<dbReference type="PROSITE" id="PS00238">
    <property type="entry name" value="OPSIN"/>
    <property type="match status" value="1"/>
</dbReference>
<evidence type="ECO:0000256" key="12">
    <source>
        <dbReference type="ARBA" id="ARBA00023224"/>
    </source>
</evidence>
<evidence type="ECO:0000256" key="11">
    <source>
        <dbReference type="ARBA" id="ARBA00023170"/>
    </source>
</evidence>
<evidence type="ECO:0000313" key="18">
    <source>
        <dbReference type="Proteomes" id="UP000887013"/>
    </source>
</evidence>
<evidence type="ECO:0000256" key="1">
    <source>
        <dbReference type="ARBA" id="ARBA00004141"/>
    </source>
</evidence>
<dbReference type="SMART" id="SM01381">
    <property type="entry name" value="7TM_GPCR_Srsx"/>
    <property type="match status" value="1"/>
</dbReference>
<sequence length="677" mass="75783">MGSLCDEALPLMLSYGVTGPNISETVFRHWCGQPAVPWEAHCVVGFLLVFICVFSVAGNLLVVVVFTRYRRLRSPANILIVNLAASDLFNGLLHPMAAYSSFRGVWSFGRAGCEVYAALCGLFGLVSIVTLTAIALERCLVISVKPWQGSVLFTHSKAKGAIGAVWIYCLSLVMPPLTVGWGAFVPEGFLTSCSFDYLSRNTSNRAYFLFLFFFGFFLPVFIIGICYTFILQTIFQNERDMKMNNVTKVNQSKVKKSEYRAAEMILMVIALFLISWTPYSLIACLGQFGDRGLLTPWVSVLPSLFAKMSTLYNPAIYGLSHRYFRATLKRICKRDSRRNKSGTNISKNSSISRSRMGCPCLPTQGAASDTLDDSSVSLTGKNIYMDKNNSEKREKLCLCGAQPQRFPLENKFVPKARIRHIPVSSSYASQYTLHEDNIAKLPKFRGKQKAKKYSHDTKDKNAMRNPDTCEYPTPISCQSGNEFVKNHVNKHGTSIENNCCTHNQGEEASESLLCNQRIPYIPPISEAEDVIYRNSAIEQKSYDSMLCSVCFHSALRSFPENSCSHVSYKIIPDDSLRIEAMPEREGISHKQNFRICVLGIKYACETGQQPAADLSSSAEELSECAAHFKGKTKDHFSGQQCPNGLIRNLMFRSEQSLHQKYLILLERDHIVKVPTVV</sequence>
<dbReference type="InterPro" id="IPR000276">
    <property type="entry name" value="GPCR_Rhodpsn"/>
</dbReference>
<evidence type="ECO:0000256" key="10">
    <source>
        <dbReference type="ARBA" id="ARBA00023157"/>
    </source>
</evidence>
<dbReference type="Proteomes" id="UP000887013">
    <property type="component" value="Unassembled WGS sequence"/>
</dbReference>
<keyword evidence="6 14" id="KW-1133">Transmembrane helix</keyword>
<dbReference type="GO" id="GO:0007602">
    <property type="term" value="P:phototransduction"/>
    <property type="evidence" value="ECO:0007669"/>
    <property type="project" value="UniProtKB-KW"/>
</dbReference>
<dbReference type="PROSITE" id="PS00237">
    <property type="entry name" value="G_PROTEIN_RECEP_F1_1"/>
    <property type="match status" value="1"/>
</dbReference>
<dbReference type="OrthoDB" id="9996086at2759"/>
<keyword evidence="18" id="KW-1185">Reference proteome</keyword>
<evidence type="ECO:0000259" key="16">
    <source>
        <dbReference type="PROSITE" id="PS50262"/>
    </source>
</evidence>
<dbReference type="GO" id="GO:0016020">
    <property type="term" value="C:membrane"/>
    <property type="evidence" value="ECO:0007669"/>
    <property type="project" value="UniProtKB-SubCell"/>
</dbReference>
<feature type="transmembrane region" description="Helical" evidence="14">
    <location>
        <begin position="206"/>
        <end position="235"/>
    </location>
</feature>
<comment type="subcellular location">
    <subcellularLocation>
        <location evidence="1 14">Membrane</location>
        <topology evidence="1 14">Multi-pass membrane protein</topology>
    </subcellularLocation>
</comment>
<organism evidence="17 18">
    <name type="scientific">Nephila pilipes</name>
    <name type="common">Giant wood spider</name>
    <name type="synonym">Nephila maculata</name>
    <dbReference type="NCBI Taxonomy" id="299642"/>
    <lineage>
        <taxon>Eukaryota</taxon>
        <taxon>Metazoa</taxon>
        <taxon>Ecdysozoa</taxon>
        <taxon>Arthropoda</taxon>
        <taxon>Chelicerata</taxon>
        <taxon>Arachnida</taxon>
        <taxon>Araneae</taxon>
        <taxon>Araneomorphae</taxon>
        <taxon>Entelegynae</taxon>
        <taxon>Araneoidea</taxon>
        <taxon>Nephilidae</taxon>
        <taxon>Nephila</taxon>
    </lineage>
</organism>
<evidence type="ECO:0000256" key="3">
    <source>
        <dbReference type="ARBA" id="ARBA00022606"/>
    </source>
</evidence>
<keyword evidence="2 14" id="KW-0600">Photoreceptor protein</keyword>
<evidence type="ECO:0000256" key="8">
    <source>
        <dbReference type="ARBA" id="ARBA00023040"/>
    </source>
</evidence>
<dbReference type="PRINTS" id="PR00238">
    <property type="entry name" value="OPSIN"/>
</dbReference>
<accession>A0A8X6TXE2</accession>
<feature type="region of interest" description="Disordered" evidence="15">
    <location>
        <begin position="444"/>
        <end position="465"/>
    </location>
</feature>